<feature type="transmembrane region" description="Helical" evidence="2">
    <location>
        <begin position="123"/>
        <end position="143"/>
    </location>
</feature>
<dbReference type="EMBL" id="PVZC01000007">
    <property type="protein sequence ID" value="PRX96488.1"/>
    <property type="molecule type" value="Genomic_DNA"/>
</dbReference>
<keyword evidence="2" id="KW-0472">Membrane</keyword>
<accession>A0A2T0PY92</accession>
<keyword evidence="4" id="KW-1185">Reference proteome</keyword>
<name>A0A2T0PY92_9ACTN</name>
<feature type="compositionally biased region" description="Basic and acidic residues" evidence="1">
    <location>
        <begin position="181"/>
        <end position="193"/>
    </location>
</feature>
<reference evidence="3 4" key="1">
    <citation type="submission" date="2018-03" db="EMBL/GenBank/DDBJ databases">
        <title>Genomic Encyclopedia of Archaeal and Bacterial Type Strains, Phase II (KMG-II): from individual species to whole genera.</title>
        <authorList>
            <person name="Goeker M."/>
        </authorList>
    </citation>
    <scope>NUCLEOTIDE SEQUENCE [LARGE SCALE GENOMIC DNA]</scope>
    <source>
        <strain evidence="3 4">DSM 45601</strain>
    </source>
</reference>
<keyword evidence="2" id="KW-0812">Transmembrane</keyword>
<dbReference type="Proteomes" id="UP000237846">
    <property type="component" value="Unassembled WGS sequence"/>
</dbReference>
<proteinExistence type="predicted"/>
<evidence type="ECO:0000313" key="3">
    <source>
        <dbReference type="EMBL" id="PRX96488.1"/>
    </source>
</evidence>
<evidence type="ECO:0000256" key="2">
    <source>
        <dbReference type="SAM" id="Phobius"/>
    </source>
</evidence>
<feature type="transmembrane region" description="Helical" evidence="2">
    <location>
        <begin position="21"/>
        <end position="47"/>
    </location>
</feature>
<organism evidence="3 4">
    <name type="scientific">Allonocardiopsis opalescens</name>
    <dbReference type="NCBI Taxonomy" id="1144618"/>
    <lineage>
        <taxon>Bacteria</taxon>
        <taxon>Bacillati</taxon>
        <taxon>Actinomycetota</taxon>
        <taxon>Actinomycetes</taxon>
        <taxon>Streptosporangiales</taxon>
        <taxon>Allonocardiopsis</taxon>
    </lineage>
</organism>
<feature type="transmembrane region" description="Helical" evidence="2">
    <location>
        <begin position="83"/>
        <end position="103"/>
    </location>
</feature>
<keyword evidence="2" id="KW-1133">Transmembrane helix</keyword>
<feature type="region of interest" description="Disordered" evidence="1">
    <location>
        <begin position="181"/>
        <end position="206"/>
    </location>
</feature>
<sequence length="206" mass="22522">MTTHQQRRQDERPAPPVSLRDAVEVGLPGIAIGLFCGLFAGVITLLGPLTAGYAVANGLGLGIPLALAGLGYCVLLARGVFKVGTVAPMAAYWAAAFPLARLLHEATLAVVFGYDEMLSEPLWSFLLFQAMLSIGFTIGFLWLHERIAPRFLLWARVHNPLAGDLAERYLAHAAIQVRRKEAREAQDRDAARRARERRAAKKPSVR</sequence>
<gene>
    <name evidence="3" type="ORF">CLV72_1078</name>
</gene>
<feature type="compositionally biased region" description="Basic residues" evidence="1">
    <location>
        <begin position="194"/>
        <end position="206"/>
    </location>
</feature>
<evidence type="ECO:0000313" key="4">
    <source>
        <dbReference type="Proteomes" id="UP000237846"/>
    </source>
</evidence>
<protein>
    <submittedName>
        <fullName evidence="3">Uncharacterized protein</fullName>
    </submittedName>
</protein>
<dbReference type="AlphaFoldDB" id="A0A2T0PY92"/>
<comment type="caution">
    <text evidence="3">The sequence shown here is derived from an EMBL/GenBank/DDBJ whole genome shotgun (WGS) entry which is preliminary data.</text>
</comment>
<evidence type="ECO:0000256" key="1">
    <source>
        <dbReference type="SAM" id="MobiDB-lite"/>
    </source>
</evidence>
<feature type="transmembrane region" description="Helical" evidence="2">
    <location>
        <begin position="53"/>
        <end position="76"/>
    </location>
</feature>